<feature type="domain" description="HTH araC/xylS-type" evidence="4">
    <location>
        <begin position="226"/>
        <end position="324"/>
    </location>
</feature>
<keyword evidence="3" id="KW-0804">Transcription</keyword>
<evidence type="ECO:0000256" key="3">
    <source>
        <dbReference type="ARBA" id="ARBA00023163"/>
    </source>
</evidence>
<evidence type="ECO:0000259" key="4">
    <source>
        <dbReference type="PROSITE" id="PS01124"/>
    </source>
</evidence>
<comment type="caution">
    <text evidence="5">The sequence shown here is derived from an EMBL/GenBank/DDBJ whole genome shotgun (WGS) entry which is preliminary data.</text>
</comment>
<proteinExistence type="predicted"/>
<dbReference type="Proteomes" id="UP001300012">
    <property type="component" value="Unassembled WGS sequence"/>
</dbReference>
<dbReference type="Pfam" id="PF12833">
    <property type="entry name" value="HTH_18"/>
    <property type="match status" value="1"/>
</dbReference>
<evidence type="ECO:0000313" key="6">
    <source>
        <dbReference type="Proteomes" id="UP001300012"/>
    </source>
</evidence>
<keyword evidence="1" id="KW-0805">Transcription regulation</keyword>
<gene>
    <name evidence="5" type="ORF">NV381_07055</name>
</gene>
<evidence type="ECO:0000256" key="1">
    <source>
        <dbReference type="ARBA" id="ARBA00023015"/>
    </source>
</evidence>
<dbReference type="EMBL" id="JANQBD010000004">
    <property type="protein sequence ID" value="MCR8630958.1"/>
    <property type="molecule type" value="Genomic_DNA"/>
</dbReference>
<dbReference type="InterPro" id="IPR020449">
    <property type="entry name" value="Tscrpt_reg_AraC-type_HTH"/>
</dbReference>
<dbReference type="PANTHER" id="PTHR47893:SF1">
    <property type="entry name" value="REGULATORY PROTEIN PCHR"/>
    <property type="match status" value="1"/>
</dbReference>
<dbReference type="InterPro" id="IPR018060">
    <property type="entry name" value="HTH_AraC"/>
</dbReference>
<evidence type="ECO:0000256" key="2">
    <source>
        <dbReference type="ARBA" id="ARBA00023125"/>
    </source>
</evidence>
<dbReference type="PANTHER" id="PTHR47893">
    <property type="entry name" value="REGULATORY PROTEIN PCHR"/>
    <property type="match status" value="1"/>
</dbReference>
<name>A0ABT1YFF3_9BACL</name>
<dbReference type="PRINTS" id="PR00032">
    <property type="entry name" value="HTHARAC"/>
</dbReference>
<organism evidence="5 6">
    <name type="scientific">Paenibacillus radicis</name>
    <name type="common">ex Xue et al. 2023</name>
    <dbReference type="NCBI Taxonomy" id="2972489"/>
    <lineage>
        <taxon>Bacteria</taxon>
        <taxon>Bacillati</taxon>
        <taxon>Bacillota</taxon>
        <taxon>Bacilli</taxon>
        <taxon>Bacillales</taxon>
        <taxon>Paenibacillaceae</taxon>
        <taxon>Paenibacillus</taxon>
    </lineage>
</organism>
<dbReference type="SMART" id="SM00342">
    <property type="entry name" value="HTH_ARAC"/>
    <property type="match status" value="1"/>
</dbReference>
<reference evidence="5 6" key="1">
    <citation type="submission" date="2022-08" db="EMBL/GenBank/DDBJ databases">
        <title>Paenibacillus endoradicis sp. nov., Paenibacillus radicibacter sp. nov and Paenibacillus pararadicis sp. nov., three cold-adapted plant growth-promoting bacteria isolated from root of Larix gmelinii in Great Khingan.</title>
        <authorList>
            <person name="Xue H."/>
        </authorList>
    </citation>
    <scope>NUCLEOTIDE SEQUENCE [LARGE SCALE GENOMIC DNA]</scope>
    <source>
        <strain evidence="5 6">N5-1-1-5</strain>
    </source>
</reference>
<accession>A0ABT1YFF3</accession>
<evidence type="ECO:0000313" key="5">
    <source>
        <dbReference type="EMBL" id="MCR8630958.1"/>
    </source>
</evidence>
<dbReference type="Gene3D" id="1.10.10.60">
    <property type="entry name" value="Homeodomain-like"/>
    <property type="match status" value="1"/>
</dbReference>
<dbReference type="RefSeq" id="WP_258212563.1">
    <property type="nucleotide sequence ID" value="NZ_JANQBD010000004.1"/>
</dbReference>
<keyword evidence="2" id="KW-0238">DNA-binding</keyword>
<keyword evidence="6" id="KW-1185">Reference proteome</keyword>
<dbReference type="InterPro" id="IPR009057">
    <property type="entry name" value="Homeodomain-like_sf"/>
</dbReference>
<protein>
    <submittedName>
        <fullName evidence="5">AraC family transcriptional regulator</fullName>
    </submittedName>
</protein>
<dbReference type="PROSITE" id="PS01124">
    <property type="entry name" value="HTH_ARAC_FAMILY_2"/>
    <property type="match status" value="1"/>
</dbReference>
<dbReference type="InterPro" id="IPR053142">
    <property type="entry name" value="PchR_regulatory_protein"/>
</dbReference>
<sequence>MHAHAAAFHHNFNHFFDQLEPLTNHREDLSRDITIQHPAGTGLIHRLQPRPEMELVLSDFRLTSDRTVELFSLEPMVEFGYCFQGTRRSNLAASEQEIVPGQWSLQLINTAEARLEFDAKQPFMMLGIGMSVAVFHDYLTEAAGGRSIDFAELLGAKPYRIFQETIDPAVAVILKHLVGGLQSRDLHRIELECRILELLLLAFRSFLVNSKETKPLLTRDEQSRIEAAREIMMVRMSEPPSLLQLSRLVGLNDYKLKVGFKEMYGNTVFGYLREKRLEQAWLLLQEGNANVNEVSCTVGYSNPSHFAEAFRKQYGVNPGALLRRSSSYPPSVSGGAGGLFPQAPLSTIIG</sequence>
<dbReference type="SUPFAM" id="SSF46689">
    <property type="entry name" value="Homeodomain-like"/>
    <property type="match status" value="1"/>
</dbReference>